<evidence type="ECO:0000313" key="2">
    <source>
        <dbReference type="Proteomes" id="UP000288805"/>
    </source>
</evidence>
<name>A0A438DSC6_VITVI</name>
<organism evidence="1 2">
    <name type="scientific">Vitis vinifera</name>
    <name type="common">Grape</name>
    <dbReference type="NCBI Taxonomy" id="29760"/>
    <lineage>
        <taxon>Eukaryota</taxon>
        <taxon>Viridiplantae</taxon>
        <taxon>Streptophyta</taxon>
        <taxon>Embryophyta</taxon>
        <taxon>Tracheophyta</taxon>
        <taxon>Spermatophyta</taxon>
        <taxon>Magnoliopsida</taxon>
        <taxon>eudicotyledons</taxon>
        <taxon>Gunneridae</taxon>
        <taxon>Pentapetalae</taxon>
        <taxon>rosids</taxon>
        <taxon>Vitales</taxon>
        <taxon>Vitaceae</taxon>
        <taxon>Viteae</taxon>
        <taxon>Vitis</taxon>
    </lineage>
</organism>
<reference evidence="1 2" key="1">
    <citation type="journal article" date="2018" name="PLoS Genet.">
        <title>Population sequencing reveals clonal diversity and ancestral inbreeding in the grapevine cultivar Chardonnay.</title>
        <authorList>
            <person name="Roach M.J."/>
            <person name="Johnson D.L."/>
            <person name="Bohlmann J."/>
            <person name="van Vuuren H.J."/>
            <person name="Jones S.J."/>
            <person name="Pretorius I.S."/>
            <person name="Schmidt S.A."/>
            <person name="Borneman A.R."/>
        </authorList>
    </citation>
    <scope>NUCLEOTIDE SEQUENCE [LARGE SCALE GENOMIC DNA]</scope>
    <source>
        <strain evidence="2">cv. Chardonnay</strain>
        <tissue evidence="1">Leaf</tissue>
    </source>
</reference>
<protein>
    <recommendedName>
        <fullName evidence="3">DUF4283 domain-containing protein</fullName>
    </recommendedName>
</protein>
<dbReference type="PANTHER" id="PTHR33116:SF78">
    <property type="entry name" value="OS12G0587133 PROTEIN"/>
    <property type="match status" value="1"/>
</dbReference>
<evidence type="ECO:0000313" key="1">
    <source>
        <dbReference type="EMBL" id="RVW38148.1"/>
    </source>
</evidence>
<gene>
    <name evidence="1" type="ORF">CK203_091255</name>
</gene>
<sequence length="249" mass="28010">MGPLRRNFLKTEIKESVAEGGGIEILDFSIRWLMLIEGGIRWLELKLMEVTRLEEPFLEEVLGALLGFSKDKALDDLFILATYVVEAILGLKINLDKNKLIPVGRLDNVEDLALELGCKVGSLPSSYLGMLLGDQFKFVAAWDGVEKRFCKRLAMRRGGALEQKPHLVRWTTICLDKRKEGLGVKFLSTLNKGFGKQLGRIETLSGVDFPLWWVMGEGGVGALSSLDLLTIERWMKREFPIVPTWEESA</sequence>
<accession>A0A438DSC6</accession>
<comment type="caution">
    <text evidence="1">The sequence shown here is derived from an EMBL/GenBank/DDBJ whole genome shotgun (WGS) entry which is preliminary data.</text>
</comment>
<dbReference type="AlphaFoldDB" id="A0A438DSC6"/>
<evidence type="ECO:0008006" key="3">
    <source>
        <dbReference type="Google" id="ProtNLM"/>
    </source>
</evidence>
<dbReference type="EMBL" id="QGNW01001513">
    <property type="protein sequence ID" value="RVW38148.1"/>
    <property type="molecule type" value="Genomic_DNA"/>
</dbReference>
<dbReference type="Proteomes" id="UP000288805">
    <property type="component" value="Unassembled WGS sequence"/>
</dbReference>
<proteinExistence type="predicted"/>
<dbReference type="PANTHER" id="PTHR33116">
    <property type="entry name" value="REVERSE TRANSCRIPTASE ZINC-BINDING DOMAIN-CONTAINING PROTEIN-RELATED-RELATED"/>
    <property type="match status" value="1"/>
</dbReference>